<keyword evidence="1" id="KW-0472">Membrane</keyword>
<sequence>MIFEKTLMTLAAAAAIAAAAAVSVFAAAFALYAVLAPFLTPAGAAAVVAAVFALVVALTGLIVASRAEAASARARHAAPPHVDGLTERLVDMVKDRPLLSIGAALAAGVFALKNPTFTASVASAFMASRRASSPPPPR</sequence>
<dbReference type="KEGG" id="cfh:C1707_06385"/>
<name>A0A2N5D686_9CAUL</name>
<evidence type="ECO:0000313" key="6">
    <source>
        <dbReference type="Proteomes" id="UP000281192"/>
    </source>
</evidence>
<feature type="transmembrane region" description="Helical" evidence="1">
    <location>
        <begin position="42"/>
        <end position="64"/>
    </location>
</feature>
<reference evidence="4 5" key="1">
    <citation type="submission" date="2017-12" db="EMBL/GenBank/DDBJ databases">
        <title>The genome sequence of Caulobacter flavus CGMCC1 15093.</title>
        <authorList>
            <person name="Gao J."/>
            <person name="Mao X."/>
            <person name="Sun J."/>
        </authorList>
    </citation>
    <scope>NUCLEOTIDE SEQUENCE [LARGE SCALE GENOMIC DNA]</scope>
    <source>
        <strain evidence="4 5">CGMCC1 15093</strain>
    </source>
</reference>
<dbReference type="EMBL" id="CP026100">
    <property type="protein sequence ID" value="AYV45906.1"/>
    <property type="molecule type" value="Genomic_DNA"/>
</dbReference>
<keyword evidence="6" id="KW-1185">Reference proteome</keyword>
<dbReference type="OrthoDB" id="7207202at2"/>
<evidence type="ECO:0000256" key="2">
    <source>
        <dbReference type="SAM" id="SignalP"/>
    </source>
</evidence>
<keyword evidence="1" id="KW-0812">Transmembrane</keyword>
<keyword evidence="2" id="KW-0732">Signal</keyword>
<dbReference type="Proteomes" id="UP000281192">
    <property type="component" value="Chromosome"/>
</dbReference>
<keyword evidence="1" id="KW-1133">Transmembrane helix</keyword>
<reference evidence="3 6" key="2">
    <citation type="submission" date="2018-01" db="EMBL/GenBank/DDBJ databases">
        <title>Complete genome sequence of Caulobacter flavus RHGG3.</title>
        <authorList>
            <person name="Yang E."/>
        </authorList>
    </citation>
    <scope>NUCLEOTIDE SEQUENCE [LARGE SCALE GENOMIC DNA]</scope>
    <source>
        <strain evidence="3 6">RHGG3</strain>
    </source>
</reference>
<protein>
    <recommendedName>
        <fullName evidence="7">Phage holin family protein</fullName>
    </recommendedName>
</protein>
<dbReference type="AlphaFoldDB" id="A0A2N5D686"/>
<feature type="signal peptide" evidence="2">
    <location>
        <begin position="1"/>
        <end position="26"/>
    </location>
</feature>
<dbReference type="Proteomes" id="UP000234483">
    <property type="component" value="Unassembled WGS sequence"/>
</dbReference>
<organism evidence="4 5">
    <name type="scientific">Caulobacter flavus</name>
    <dbReference type="NCBI Taxonomy" id="1679497"/>
    <lineage>
        <taxon>Bacteria</taxon>
        <taxon>Pseudomonadati</taxon>
        <taxon>Pseudomonadota</taxon>
        <taxon>Alphaproteobacteria</taxon>
        <taxon>Caulobacterales</taxon>
        <taxon>Caulobacteraceae</taxon>
        <taxon>Caulobacter</taxon>
    </lineage>
</organism>
<feature type="chain" id="PRO_5044578206" description="Phage holin family protein" evidence="2">
    <location>
        <begin position="27"/>
        <end position="138"/>
    </location>
</feature>
<dbReference type="EMBL" id="PJRQ01000002">
    <property type="protein sequence ID" value="PLR21551.1"/>
    <property type="molecule type" value="Genomic_DNA"/>
</dbReference>
<proteinExistence type="predicted"/>
<evidence type="ECO:0000313" key="4">
    <source>
        <dbReference type="EMBL" id="PLR21551.1"/>
    </source>
</evidence>
<gene>
    <name evidence="3" type="ORF">C1707_06385</name>
    <name evidence="4" type="ORF">CFHF_00960</name>
</gene>
<evidence type="ECO:0008006" key="7">
    <source>
        <dbReference type="Google" id="ProtNLM"/>
    </source>
</evidence>
<accession>A0A2N5D686</accession>
<evidence type="ECO:0000313" key="5">
    <source>
        <dbReference type="Proteomes" id="UP000234483"/>
    </source>
</evidence>
<evidence type="ECO:0000313" key="3">
    <source>
        <dbReference type="EMBL" id="AYV45906.1"/>
    </source>
</evidence>
<evidence type="ECO:0000256" key="1">
    <source>
        <dbReference type="SAM" id="Phobius"/>
    </source>
</evidence>